<dbReference type="SMART" id="SM00256">
    <property type="entry name" value="FBOX"/>
    <property type="match status" value="1"/>
</dbReference>
<sequence length="340" mass="38870">MEGERSKSKSCGFHLPLALSTEILTRLQAKTLPKFRCVCKEWRSLIHSHNFASFHLNLCKNNRENSHLFVVESTGTWGTVSSSIRCSSTCQRTCQVGLPDCFRNGWVGGYVNGLLLGRQDDARKHIISHFVVWNPSIRKSIEITHPALLSNAFTWVGLGALGRALALILNIYLKSSRYNHVAIFLNGAIHWIGYDVITFSSYNNYVIAFDVQNQVFNYFGLPNLGWDTRSSDDERLGVVRESLVFLDYHGYEKSVVLRVMKEYGVVEPWVKRITINLDFEGLHLRRNSEILFTMAKQRMKAYNFETAEIKDLRGSTLSDKVIFIDDYVQSLMLLTQVTKN</sequence>
<dbReference type="SUPFAM" id="SSF81383">
    <property type="entry name" value="F-box domain"/>
    <property type="match status" value="1"/>
</dbReference>
<feature type="domain" description="F-box" evidence="1">
    <location>
        <begin position="15"/>
        <end position="55"/>
    </location>
</feature>
<dbReference type="InterPro" id="IPR050796">
    <property type="entry name" value="SCF_F-box_component"/>
</dbReference>
<dbReference type="EMBL" id="JAKOGI010001140">
    <property type="protein sequence ID" value="KAJ8427466.1"/>
    <property type="molecule type" value="Genomic_DNA"/>
</dbReference>
<dbReference type="InterPro" id="IPR036047">
    <property type="entry name" value="F-box-like_dom_sf"/>
</dbReference>
<name>A0A9Q1GV29_9CARY</name>
<dbReference type="PANTHER" id="PTHR31672:SF13">
    <property type="entry name" value="F-BOX PROTEIN CPR30-LIKE"/>
    <property type="match status" value="1"/>
</dbReference>
<organism evidence="2 3">
    <name type="scientific">Carnegiea gigantea</name>
    <dbReference type="NCBI Taxonomy" id="171969"/>
    <lineage>
        <taxon>Eukaryota</taxon>
        <taxon>Viridiplantae</taxon>
        <taxon>Streptophyta</taxon>
        <taxon>Embryophyta</taxon>
        <taxon>Tracheophyta</taxon>
        <taxon>Spermatophyta</taxon>
        <taxon>Magnoliopsida</taxon>
        <taxon>eudicotyledons</taxon>
        <taxon>Gunneridae</taxon>
        <taxon>Pentapetalae</taxon>
        <taxon>Caryophyllales</taxon>
        <taxon>Cactineae</taxon>
        <taxon>Cactaceae</taxon>
        <taxon>Cactoideae</taxon>
        <taxon>Echinocereeae</taxon>
        <taxon>Carnegiea</taxon>
    </lineage>
</organism>
<dbReference type="OrthoDB" id="5314306at2759"/>
<dbReference type="Gene3D" id="1.20.1280.50">
    <property type="match status" value="1"/>
</dbReference>
<gene>
    <name evidence="2" type="ORF">Cgig2_021876</name>
</gene>
<evidence type="ECO:0000313" key="3">
    <source>
        <dbReference type="Proteomes" id="UP001153076"/>
    </source>
</evidence>
<reference evidence="2" key="1">
    <citation type="submission" date="2022-04" db="EMBL/GenBank/DDBJ databases">
        <title>Carnegiea gigantea Genome sequencing and assembly v2.</title>
        <authorList>
            <person name="Copetti D."/>
            <person name="Sanderson M.J."/>
            <person name="Burquez A."/>
            <person name="Wojciechowski M.F."/>
        </authorList>
    </citation>
    <scope>NUCLEOTIDE SEQUENCE</scope>
    <source>
        <strain evidence="2">SGP5-SGP5p</strain>
        <tissue evidence="2">Aerial part</tissue>
    </source>
</reference>
<keyword evidence="3" id="KW-1185">Reference proteome</keyword>
<dbReference type="InterPro" id="IPR001810">
    <property type="entry name" value="F-box_dom"/>
</dbReference>
<dbReference type="AlphaFoldDB" id="A0A9Q1GV29"/>
<proteinExistence type="predicted"/>
<dbReference type="CDD" id="cd22157">
    <property type="entry name" value="F-box_AtFBW1-like"/>
    <property type="match status" value="1"/>
</dbReference>
<dbReference type="Pfam" id="PF00646">
    <property type="entry name" value="F-box"/>
    <property type="match status" value="1"/>
</dbReference>
<comment type="caution">
    <text evidence="2">The sequence shown here is derived from an EMBL/GenBank/DDBJ whole genome shotgun (WGS) entry which is preliminary data.</text>
</comment>
<dbReference type="PANTHER" id="PTHR31672">
    <property type="entry name" value="BNACNNG10540D PROTEIN"/>
    <property type="match status" value="1"/>
</dbReference>
<evidence type="ECO:0000313" key="2">
    <source>
        <dbReference type="EMBL" id="KAJ8427466.1"/>
    </source>
</evidence>
<evidence type="ECO:0000259" key="1">
    <source>
        <dbReference type="SMART" id="SM00256"/>
    </source>
</evidence>
<accession>A0A9Q1GV29</accession>
<protein>
    <recommendedName>
        <fullName evidence="1">F-box domain-containing protein</fullName>
    </recommendedName>
</protein>
<dbReference type="Proteomes" id="UP001153076">
    <property type="component" value="Unassembled WGS sequence"/>
</dbReference>